<dbReference type="OrthoDB" id="1449139at2"/>
<dbReference type="HOGENOM" id="CLU_2843454_0_0_10"/>
<dbReference type="Proteomes" id="UP000016160">
    <property type="component" value="Chromosome"/>
</dbReference>
<dbReference type="RefSeq" id="WP_038532134.1">
    <property type="nucleotide sequence ID" value="NZ_HG315671.1"/>
</dbReference>
<evidence type="ECO:0000313" key="1">
    <source>
        <dbReference type="EMBL" id="CDF80820.1"/>
    </source>
</evidence>
<keyword evidence="2" id="KW-1185">Reference proteome</keyword>
<dbReference type="EMBL" id="HG315671">
    <property type="protein sequence ID" value="CDF80820.1"/>
    <property type="molecule type" value="Genomic_DNA"/>
</dbReference>
<accession>T2KQ30</accession>
<gene>
    <name evidence="1" type="ORF">BN863_31080</name>
</gene>
<organism evidence="1 2">
    <name type="scientific">Formosa agariphila (strain DSM 15362 / KCTC 12365 / LMG 23005 / KMM 3901 / M-2Alg 35-1)</name>
    <dbReference type="NCBI Taxonomy" id="1347342"/>
    <lineage>
        <taxon>Bacteria</taxon>
        <taxon>Pseudomonadati</taxon>
        <taxon>Bacteroidota</taxon>
        <taxon>Flavobacteriia</taxon>
        <taxon>Flavobacteriales</taxon>
        <taxon>Flavobacteriaceae</taxon>
        <taxon>Formosa</taxon>
    </lineage>
</organism>
<protein>
    <submittedName>
        <fullName evidence="1">Uncharacterized protein</fullName>
    </submittedName>
</protein>
<dbReference type="AlphaFoldDB" id="T2KQ30"/>
<evidence type="ECO:0000313" key="2">
    <source>
        <dbReference type="Proteomes" id="UP000016160"/>
    </source>
</evidence>
<dbReference type="PATRIC" id="fig|1347342.6.peg.3127"/>
<reference evidence="1 2" key="1">
    <citation type="journal article" date="2013" name="Appl. Environ. Microbiol.">
        <title>The genome of the alga-associated marine flavobacterium Formosa agariphila KMM 3901T reveals a broad potential for degradation of algal polysaccharides.</title>
        <authorList>
            <person name="Mann A.J."/>
            <person name="Hahnke R.L."/>
            <person name="Huang S."/>
            <person name="Werner J."/>
            <person name="Xing P."/>
            <person name="Barbeyron T."/>
            <person name="Huettel B."/>
            <person name="Stueber K."/>
            <person name="Reinhardt R."/>
            <person name="Harder J."/>
            <person name="Gloeckner F.O."/>
            <person name="Amann R.I."/>
            <person name="Teeling H."/>
        </authorList>
    </citation>
    <scope>NUCLEOTIDE SEQUENCE [LARGE SCALE GENOMIC DNA]</scope>
    <source>
        <strain evidence="2">DSM 15362 / KCTC 12365 / LMG 23005 / KMM 3901</strain>
    </source>
</reference>
<sequence>MAKISFSFIGKPKTKDTGLRGTFGGRLYVDKKVFYKRKDIQDIINEIKNSESIKEQISQSKASAV</sequence>
<dbReference type="STRING" id="1347342.BN863_31080"/>
<name>T2KQ30_FORAG</name>
<proteinExistence type="predicted"/>